<dbReference type="GO" id="GO:0006897">
    <property type="term" value="P:endocytosis"/>
    <property type="evidence" value="ECO:0007669"/>
    <property type="project" value="TreeGrafter"/>
</dbReference>
<dbReference type="EMBL" id="UZAH01031741">
    <property type="protein sequence ID" value="VDP17531.1"/>
    <property type="molecule type" value="Genomic_DNA"/>
</dbReference>
<dbReference type="GO" id="GO:0005886">
    <property type="term" value="C:plasma membrane"/>
    <property type="evidence" value="ECO:0007669"/>
    <property type="project" value="TreeGrafter"/>
</dbReference>
<keyword evidence="3" id="KW-1185">Reference proteome</keyword>
<dbReference type="GO" id="GO:0018996">
    <property type="term" value="P:molting cycle, collagen and cuticulin-based cuticle"/>
    <property type="evidence" value="ECO:0007669"/>
    <property type="project" value="TreeGrafter"/>
</dbReference>
<dbReference type="PANTHER" id="PTHR10796">
    <property type="entry name" value="PATCHED-RELATED"/>
    <property type="match status" value="1"/>
</dbReference>
<dbReference type="Gene3D" id="1.20.1640.10">
    <property type="entry name" value="Multidrug efflux transporter AcrB transmembrane domain"/>
    <property type="match status" value="2"/>
</dbReference>
<evidence type="ECO:0000313" key="4">
    <source>
        <dbReference type="WBParaSite" id="HPBE_0001994901-mRNA-1"/>
    </source>
</evidence>
<keyword evidence="1" id="KW-1133">Transmembrane helix</keyword>
<feature type="transmembrane region" description="Helical" evidence="1">
    <location>
        <begin position="6"/>
        <end position="26"/>
    </location>
</feature>
<dbReference type="AlphaFoldDB" id="A0A3P8B4Z1"/>
<gene>
    <name evidence="2" type="ORF">HPBE_LOCUS19948</name>
</gene>
<organism evidence="2">
    <name type="scientific">Heligmosomoides polygyrus</name>
    <name type="common">Parasitic roundworm</name>
    <dbReference type="NCBI Taxonomy" id="6339"/>
    <lineage>
        <taxon>Eukaryota</taxon>
        <taxon>Metazoa</taxon>
        <taxon>Ecdysozoa</taxon>
        <taxon>Nematoda</taxon>
        <taxon>Chromadorea</taxon>
        <taxon>Rhabditida</taxon>
        <taxon>Rhabditina</taxon>
        <taxon>Rhabditomorpha</taxon>
        <taxon>Strongyloidea</taxon>
        <taxon>Heligmosomidae</taxon>
        <taxon>Heligmosomoides</taxon>
    </lineage>
</organism>
<proteinExistence type="predicted"/>
<keyword evidence="1" id="KW-0812">Transmembrane</keyword>
<evidence type="ECO:0000313" key="2">
    <source>
        <dbReference type="EMBL" id="VDP17531.1"/>
    </source>
</evidence>
<feature type="transmembrane region" description="Helical" evidence="1">
    <location>
        <begin position="59"/>
        <end position="78"/>
    </location>
</feature>
<dbReference type="PANTHER" id="PTHR10796:SF96">
    <property type="entry name" value="PATCHED-RELATED PROTEIN 9"/>
    <property type="match status" value="1"/>
</dbReference>
<dbReference type="OrthoDB" id="6510177at2759"/>
<reference evidence="2 3" key="1">
    <citation type="submission" date="2018-11" db="EMBL/GenBank/DDBJ databases">
        <authorList>
            <consortium name="Pathogen Informatics"/>
        </authorList>
    </citation>
    <scope>NUCLEOTIDE SEQUENCE [LARGE SCALE GENOMIC DNA]</scope>
</reference>
<keyword evidence="1" id="KW-0472">Membrane</keyword>
<feature type="transmembrane region" description="Helical" evidence="1">
    <location>
        <begin position="134"/>
        <end position="156"/>
    </location>
</feature>
<dbReference type="GO" id="GO:0030659">
    <property type="term" value="C:cytoplasmic vesicle membrane"/>
    <property type="evidence" value="ECO:0007669"/>
    <property type="project" value="TreeGrafter"/>
</dbReference>
<sequence length="318" mass="34438">MATVSGVITNVVTAIFTMLLICVLMVPRPLSAACIAISILSINVGVVGALSAAGIRLDIISMITIVMSIGFSGTRSEVVRTLSAPNRRSLAVDYVTHTTFHFIVQREDRLQVLNDRIAIATALPMRLVCRFQKCLVVMTEPIIQAALSTVVGVSLLSFVPSYIVHTFVLTVFAVVGIGVLHGLLFVPVLLALMVMRAKSNTCSAFAPSIPFGLRSTRHKWLSVPPGKHECVCQKVKHSVANRRDSPVASVYPKEMSFSLRAWALASTCFEYLTNSSLRHCFSATAIPESATLGLPFQLSCLHQPYKYSITSGLLNASD</sequence>
<reference evidence="4" key="2">
    <citation type="submission" date="2019-09" db="UniProtKB">
        <authorList>
            <consortium name="WormBaseParasite"/>
        </authorList>
    </citation>
    <scope>IDENTIFICATION</scope>
</reference>
<feature type="transmembrane region" description="Helical" evidence="1">
    <location>
        <begin position="162"/>
        <end position="190"/>
    </location>
</feature>
<name>A0A3P8B4Z1_HELPZ</name>
<dbReference type="SUPFAM" id="SSF82866">
    <property type="entry name" value="Multidrug efflux transporter AcrB transmembrane domain"/>
    <property type="match status" value="1"/>
</dbReference>
<feature type="transmembrane region" description="Helical" evidence="1">
    <location>
        <begin position="33"/>
        <end position="53"/>
    </location>
</feature>
<dbReference type="InterPro" id="IPR051697">
    <property type="entry name" value="Patched_domain-protein"/>
</dbReference>
<accession>A0A3P8B4Z1</accession>
<evidence type="ECO:0000256" key="1">
    <source>
        <dbReference type="SAM" id="Phobius"/>
    </source>
</evidence>
<dbReference type="Proteomes" id="UP000050761">
    <property type="component" value="Unassembled WGS sequence"/>
</dbReference>
<protein>
    <submittedName>
        <fullName evidence="4">SSD domain-containing protein</fullName>
    </submittedName>
</protein>
<evidence type="ECO:0000313" key="3">
    <source>
        <dbReference type="Proteomes" id="UP000050761"/>
    </source>
</evidence>
<dbReference type="WBParaSite" id="HPBE_0001994901-mRNA-1">
    <property type="protein sequence ID" value="HPBE_0001994901-mRNA-1"/>
    <property type="gene ID" value="HPBE_0001994901"/>
</dbReference>